<evidence type="ECO:0000313" key="2">
    <source>
        <dbReference type="Proteomes" id="UP000216885"/>
    </source>
</evidence>
<evidence type="ECO:0000313" key="1">
    <source>
        <dbReference type="EMBL" id="OZI50043.1"/>
    </source>
</evidence>
<dbReference type="Proteomes" id="UP000216885">
    <property type="component" value="Unassembled WGS sequence"/>
</dbReference>
<accession>A0A261TN49</accession>
<reference evidence="1 2" key="1">
    <citation type="submission" date="2017-05" db="EMBL/GenBank/DDBJ databases">
        <title>Complete and WGS of Bordetella genogroups.</title>
        <authorList>
            <person name="Spilker T."/>
            <person name="LiPuma J."/>
        </authorList>
    </citation>
    <scope>NUCLEOTIDE SEQUENCE [LARGE SCALE GENOMIC DNA]</scope>
    <source>
        <strain evidence="1 2">AU9919</strain>
    </source>
</reference>
<protein>
    <submittedName>
        <fullName evidence="1">Uncharacterized protein</fullName>
    </submittedName>
</protein>
<gene>
    <name evidence="1" type="ORF">CAL20_25145</name>
</gene>
<keyword evidence="2" id="KW-1185">Reference proteome</keyword>
<organism evidence="1 2">
    <name type="scientific">Bordetella genomosp. 4</name>
    <dbReference type="NCBI Taxonomy" id="463044"/>
    <lineage>
        <taxon>Bacteria</taxon>
        <taxon>Pseudomonadati</taxon>
        <taxon>Pseudomonadota</taxon>
        <taxon>Betaproteobacteria</taxon>
        <taxon>Burkholderiales</taxon>
        <taxon>Alcaligenaceae</taxon>
        <taxon>Bordetella</taxon>
    </lineage>
</organism>
<comment type="caution">
    <text evidence="1">The sequence shown here is derived from an EMBL/GenBank/DDBJ whole genome shotgun (WGS) entry which is preliminary data.</text>
</comment>
<proteinExistence type="predicted"/>
<dbReference type="AlphaFoldDB" id="A0A261TN49"/>
<sequence length="62" mass="7035">MVSTLLFLNEALLRWEFLTQKEEGLVSCGRHRSVREGQGLPGTSTGVRLMDVLKQVFVAWPF</sequence>
<name>A0A261TN49_9BORD</name>
<dbReference type="EMBL" id="NEVQ01000023">
    <property type="protein sequence ID" value="OZI50043.1"/>
    <property type="molecule type" value="Genomic_DNA"/>
</dbReference>